<dbReference type="EnsemblMetazoa" id="PPAI002442-RA">
    <property type="protein sequence ID" value="PPAI002442-PA"/>
    <property type="gene ID" value="PPAI002442"/>
</dbReference>
<evidence type="ECO:0000256" key="18">
    <source>
        <dbReference type="PIRSR" id="PIRSR609283-1"/>
    </source>
</evidence>
<evidence type="ECO:0000256" key="17">
    <source>
        <dbReference type="ARBA" id="ARBA00074431"/>
    </source>
</evidence>
<dbReference type="GO" id="GO:0090729">
    <property type="term" value="F:toxin activity"/>
    <property type="evidence" value="ECO:0007669"/>
    <property type="project" value="UniProtKB-KW"/>
</dbReference>
<dbReference type="VEuPathDB" id="VectorBase:PPAI002442"/>
<feature type="binding site" evidence="18">
    <location>
        <position position="484"/>
    </location>
    <ligand>
        <name>Ca(2+)</name>
        <dbReference type="ChEBI" id="CHEBI:29108"/>
    </ligand>
</feature>
<sequence length="681" mass="77467">TLSSGNLLEQRQTKQELFEDTYPFEIIADYDEQAKSEDKNNTYVSSIWIGSVRVVNENLLDITFSEQSFDIMTKYAHNGRGGELSELIFFNGKMYTFEDKTGIIFDVSNNQLIPWVILGDGFGNETNGFKCEWATVKDDHIYVGSNGLENYGDSGEVENHNNFFVKKVAKTGEVFHENWISIYEKIRSTLGMSFPGFIIHEAVMWSPINQKWIFLPRKCSAQSYVNATVDYIGCNKMIIANEDFSTIDHLEIQAIPQPLERGFSSFKFLPDSEEKIIIGLTTVEMETSNRAFSTSIIAFDLQGKILYPETKIVDKKYEGLAFFKHTTKVLEPNYSVVGNLLNIFKMFLKFCVVAFAICLSISLSEGAPRSGTIYNFAIIADLDKKSISPKNDNNYKSIVKVGELIEVGDKYSVKMKKEDHEIFTKYAYKGRGAELSEFLIYKWKLYTFDDKSGIVFRLKTNADLIPWVTLANGNGDQTDGFKAEWATTKGDKMYVGSTGISFTDKTGKLNSNSLWIKEIDQDGKVQSLDWKEQYDKIKSAMKIPNGFIWHEAVNWSKLKNQWVFLPRKCSERPFDTKTEETIGCNKIIIASENFEIIKSIQIRGKSINRAAGFSSFKFLPDSDDQILLALKTIEKDDKTATYITVIDITGRVLMPEMQINSDKYEGIVLLKSTEGFLKRSQ</sequence>
<evidence type="ECO:0000256" key="2">
    <source>
        <dbReference type="ARBA" id="ARBA00004613"/>
    </source>
</evidence>
<dbReference type="PANTHER" id="PTHR13023">
    <property type="entry name" value="APYRASE"/>
    <property type="match status" value="1"/>
</dbReference>
<dbReference type="SUPFAM" id="SSF101887">
    <property type="entry name" value="Apyrase"/>
    <property type="match status" value="2"/>
</dbReference>
<organism evidence="19 20">
    <name type="scientific">Phlebotomus papatasi</name>
    <name type="common">Sandfly</name>
    <dbReference type="NCBI Taxonomy" id="29031"/>
    <lineage>
        <taxon>Eukaryota</taxon>
        <taxon>Metazoa</taxon>
        <taxon>Ecdysozoa</taxon>
        <taxon>Arthropoda</taxon>
        <taxon>Hexapoda</taxon>
        <taxon>Insecta</taxon>
        <taxon>Pterygota</taxon>
        <taxon>Neoptera</taxon>
        <taxon>Endopterygota</taxon>
        <taxon>Diptera</taxon>
        <taxon>Nematocera</taxon>
        <taxon>Psychodoidea</taxon>
        <taxon>Psychodidae</taxon>
        <taxon>Phlebotomus</taxon>
        <taxon>Phlebotomus</taxon>
    </lineage>
</organism>
<dbReference type="Pfam" id="PF06079">
    <property type="entry name" value="Apyrase"/>
    <property type="match status" value="2"/>
</dbReference>
<reference evidence="19" key="1">
    <citation type="submission" date="2022-08" db="UniProtKB">
        <authorList>
            <consortium name="EnsemblMetazoa"/>
        </authorList>
    </citation>
    <scope>IDENTIFICATION</scope>
    <source>
        <strain evidence="19">Israel</strain>
    </source>
</reference>
<dbReference type="GO" id="GO:0030166">
    <property type="term" value="P:proteoglycan biosynthetic process"/>
    <property type="evidence" value="ECO:0007669"/>
    <property type="project" value="TreeGrafter"/>
</dbReference>
<accession>A0A1B0D4N4</accession>
<evidence type="ECO:0000256" key="8">
    <source>
        <dbReference type="ARBA" id="ARBA00022729"/>
    </source>
</evidence>
<dbReference type="VEuPathDB" id="VectorBase:PPAPM1_004026"/>
<evidence type="ECO:0000256" key="14">
    <source>
        <dbReference type="ARBA" id="ARBA00023240"/>
    </source>
</evidence>
<dbReference type="Gene3D" id="2.120.10.100">
    <property type="entry name" value="Apyrase"/>
    <property type="match status" value="2"/>
</dbReference>
<feature type="binding site" evidence="18">
    <location>
        <position position="614"/>
    </location>
    <ligand>
        <name>Ca(2+)</name>
        <dbReference type="ChEBI" id="CHEBI:29108"/>
    </ligand>
</feature>
<dbReference type="EMBL" id="AJVK01024718">
    <property type="status" value="NOT_ANNOTATED_CDS"/>
    <property type="molecule type" value="Genomic_DNA"/>
</dbReference>
<comment type="similarity">
    <text evidence="15">Belongs to the apyrase family.</text>
</comment>
<keyword evidence="7 18" id="KW-0479">Metal-binding</keyword>
<evidence type="ECO:0000256" key="13">
    <source>
        <dbReference type="ARBA" id="ARBA00023180"/>
    </source>
</evidence>
<feature type="binding site" evidence="18">
    <location>
        <position position="665"/>
    </location>
    <ligand>
        <name>Ca(2+)</name>
        <dbReference type="ChEBI" id="CHEBI:29108"/>
    </ligand>
</feature>
<evidence type="ECO:0000256" key="6">
    <source>
        <dbReference type="ARBA" id="ARBA00022656"/>
    </source>
</evidence>
<keyword evidence="10" id="KW-0378">Hydrolase</keyword>
<dbReference type="InterPro" id="IPR009283">
    <property type="entry name" value="Apyrase"/>
</dbReference>
<dbReference type="VEuPathDB" id="VectorBase:PPAPM1_009382"/>
<dbReference type="GO" id="GO:0005524">
    <property type="term" value="F:ATP binding"/>
    <property type="evidence" value="ECO:0007669"/>
    <property type="project" value="UniProtKB-KW"/>
</dbReference>
<evidence type="ECO:0000256" key="12">
    <source>
        <dbReference type="ARBA" id="ARBA00022840"/>
    </source>
</evidence>
<dbReference type="EC" id="3.6.1.5" evidence="3"/>
<feature type="binding site" evidence="18">
    <location>
        <position position="436"/>
    </location>
    <ligand>
        <name>Ca(2+)</name>
        <dbReference type="ChEBI" id="CHEBI:29108"/>
    </ligand>
</feature>
<evidence type="ECO:0000256" key="5">
    <source>
        <dbReference type="ARBA" id="ARBA00022525"/>
    </source>
</evidence>
<dbReference type="InterPro" id="IPR036258">
    <property type="entry name" value="Apyrase_sf"/>
</dbReference>
<feature type="binding site" evidence="18">
    <location>
        <position position="437"/>
    </location>
    <ligand>
        <name>Ca(2+)</name>
        <dbReference type="ChEBI" id="CHEBI:29108"/>
    </ligand>
</feature>
<keyword evidence="14" id="KW-1199">Hemostasis impairing toxin</keyword>
<keyword evidence="13" id="KW-0325">Glycoprotein</keyword>
<keyword evidence="6" id="KW-0800">Toxin</keyword>
<keyword evidence="11 18" id="KW-0106">Calcium</keyword>
<evidence type="ECO:0000256" key="9">
    <source>
        <dbReference type="ARBA" id="ARBA00022741"/>
    </source>
</evidence>
<dbReference type="AlphaFoldDB" id="A0A1B0D4N4"/>
<keyword evidence="5" id="KW-0964">Secreted</keyword>
<evidence type="ECO:0000256" key="3">
    <source>
        <dbReference type="ARBA" id="ARBA00012148"/>
    </source>
</evidence>
<protein>
    <recommendedName>
        <fullName evidence="17">Apyrase</fullName>
        <ecNumber evidence="3">3.6.1.5</ecNumber>
    </recommendedName>
</protein>
<evidence type="ECO:0000256" key="10">
    <source>
        <dbReference type="ARBA" id="ARBA00022801"/>
    </source>
</evidence>
<evidence type="ECO:0000313" key="20">
    <source>
        <dbReference type="Proteomes" id="UP000092462"/>
    </source>
</evidence>
<proteinExistence type="inferred from homology"/>
<evidence type="ECO:0000256" key="15">
    <source>
        <dbReference type="ARBA" id="ARBA00025738"/>
    </source>
</evidence>
<dbReference type="Proteomes" id="UP000092462">
    <property type="component" value="Unassembled WGS sequence"/>
</dbReference>
<evidence type="ECO:0000313" key="19">
    <source>
        <dbReference type="EnsemblMetazoa" id="PPAI002442-PA"/>
    </source>
</evidence>
<comment type="subcellular location">
    <subcellularLocation>
        <location evidence="2">Secreted</location>
    </subcellularLocation>
</comment>
<comment type="catalytic activity">
    <reaction evidence="16">
        <text>a ribonucleoside 5'-triphosphate + 2 H2O = a ribonucleoside 5'-phosphate + 2 phosphate + 2 H(+)</text>
        <dbReference type="Rhea" id="RHEA:36795"/>
        <dbReference type="ChEBI" id="CHEBI:15377"/>
        <dbReference type="ChEBI" id="CHEBI:15378"/>
        <dbReference type="ChEBI" id="CHEBI:43474"/>
        <dbReference type="ChEBI" id="CHEBI:58043"/>
        <dbReference type="ChEBI" id="CHEBI:61557"/>
        <dbReference type="EC" id="3.6.1.5"/>
    </reaction>
    <physiologicalReaction direction="left-to-right" evidence="16">
        <dbReference type="Rhea" id="RHEA:36796"/>
    </physiologicalReaction>
</comment>
<dbReference type="GO" id="GO:0004382">
    <property type="term" value="F:GDP phosphatase activity"/>
    <property type="evidence" value="ECO:0007669"/>
    <property type="project" value="TreeGrafter"/>
</dbReference>
<evidence type="ECO:0000256" key="16">
    <source>
        <dbReference type="ARBA" id="ARBA00047297"/>
    </source>
</evidence>
<keyword evidence="8" id="KW-0732">Signal</keyword>
<feature type="binding site" evidence="18">
    <location>
        <position position="551"/>
    </location>
    <ligand>
        <name>Ca(2+)</name>
        <dbReference type="ChEBI" id="CHEBI:29108"/>
    </ligand>
</feature>
<evidence type="ECO:0000256" key="7">
    <source>
        <dbReference type="ARBA" id="ARBA00022723"/>
    </source>
</evidence>
<keyword evidence="4" id="KW-1201">Platelet aggregation inhibiting toxin</keyword>
<comment type="cofactor">
    <cofactor evidence="1 18">
        <name>Ca(2+)</name>
        <dbReference type="ChEBI" id="CHEBI:29108"/>
    </cofactor>
</comment>
<dbReference type="GO" id="GO:0005576">
    <property type="term" value="C:extracellular region"/>
    <property type="evidence" value="ECO:0007669"/>
    <property type="project" value="UniProtKB-SubCell"/>
</dbReference>
<name>A0A1B0D4N4_PHLPP</name>
<dbReference type="GO" id="GO:0004050">
    <property type="term" value="F:apyrase activity"/>
    <property type="evidence" value="ECO:0007669"/>
    <property type="project" value="UniProtKB-EC"/>
</dbReference>
<dbReference type="PANTHER" id="PTHR13023:SF3">
    <property type="entry name" value="SOLUBLE CALCIUM-ACTIVATED NUCLEOTIDASE 1"/>
    <property type="match status" value="1"/>
</dbReference>
<evidence type="ECO:0000256" key="11">
    <source>
        <dbReference type="ARBA" id="ARBA00022837"/>
    </source>
</evidence>
<keyword evidence="20" id="KW-1185">Reference proteome</keyword>
<evidence type="ECO:0000256" key="1">
    <source>
        <dbReference type="ARBA" id="ARBA00001913"/>
    </source>
</evidence>
<dbReference type="GO" id="GO:0005509">
    <property type="term" value="F:calcium ion binding"/>
    <property type="evidence" value="ECO:0007669"/>
    <property type="project" value="InterPro"/>
</dbReference>
<keyword evidence="9" id="KW-0547">Nucleotide-binding</keyword>
<dbReference type="GO" id="GO:0045134">
    <property type="term" value="F:UDP phosphatase activity"/>
    <property type="evidence" value="ECO:0007669"/>
    <property type="project" value="TreeGrafter"/>
</dbReference>
<keyword evidence="12" id="KW-0067">ATP-binding</keyword>
<dbReference type="FunFam" id="2.120.10.100:FF:000001">
    <property type="entry name" value="Soluble calcium-activated nucleotidase 1"/>
    <property type="match status" value="1"/>
</dbReference>
<evidence type="ECO:0000256" key="4">
    <source>
        <dbReference type="ARBA" id="ARBA00022442"/>
    </source>
</evidence>